<feature type="region of interest" description="Disordered" evidence="5">
    <location>
        <begin position="415"/>
        <end position="440"/>
    </location>
</feature>
<dbReference type="Proteomes" id="UP001501295">
    <property type="component" value="Unassembled WGS sequence"/>
</dbReference>
<proteinExistence type="predicted"/>
<comment type="subcellular location">
    <subcellularLocation>
        <location evidence="1">Membrane</location>
        <topology evidence="1">Multi-pass membrane protein</topology>
    </subcellularLocation>
</comment>
<feature type="transmembrane region" description="Helical" evidence="6">
    <location>
        <begin position="344"/>
        <end position="364"/>
    </location>
</feature>
<dbReference type="RefSeq" id="WP_345376200.1">
    <property type="nucleotide sequence ID" value="NZ_BAABLM010000005.1"/>
</dbReference>
<reference evidence="9" key="1">
    <citation type="journal article" date="2019" name="Int. J. Syst. Evol. Microbiol.">
        <title>The Global Catalogue of Microorganisms (GCM) 10K type strain sequencing project: providing services to taxonomists for standard genome sequencing and annotation.</title>
        <authorList>
            <consortium name="The Broad Institute Genomics Platform"/>
            <consortium name="The Broad Institute Genome Sequencing Center for Infectious Disease"/>
            <person name="Wu L."/>
            <person name="Ma J."/>
        </authorList>
    </citation>
    <scope>NUCLEOTIDE SEQUENCE [LARGE SCALE GENOMIC DNA]</scope>
    <source>
        <strain evidence="9">JCM 18956</strain>
    </source>
</reference>
<keyword evidence="9" id="KW-1185">Reference proteome</keyword>
<feature type="transmembrane region" description="Helical" evidence="6">
    <location>
        <begin position="54"/>
        <end position="73"/>
    </location>
</feature>
<evidence type="ECO:0000256" key="5">
    <source>
        <dbReference type="SAM" id="MobiDB-lite"/>
    </source>
</evidence>
<keyword evidence="4 6" id="KW-0472">Membrane</keyword>
<feature type="transmembrane region" description="Helical" evidence="6">
    <location>
        <begin position="133"/>
        <end position="155"/>
    </location>
</feature>
<feature type="transmembrane region" description="Helical" evidence="6">
    <location>
        <begin position="85"/>
        <end position="113"/>
    </location>
</feature>
<dbReference type="PANTHER" id="PTHR37422:SF13">
    <property type="entry name" value="LIPOPOLYSACCHARIDE BIOSYNTHESIS PROTEIN PA4999-RELATED"/>
    <property type="match status" value="1"/>
</dbReference>
<evidence type="ECO:0000256" key="3">
    <source>
        <dbReference type="ARBA" id="ARBA00022989"/>
    </source>
</evidence>
<gene>
    <name evidence="8" type="ORF">GCM10025780_24730</name>
</gene>
<sequence length="440" mass="46135">MTATLLLLALMVLTLLVVVVLVLPREARRSALVVLAVVAVVAATSVDAPTSVSLAAQGFAALLLSLSLVVGPFESKRLRSPLTGAALAFLVLSVVTTAAFEPAALGLAVRIGGLEALTAVAVSQFRSHDVARLTSALIGLACVEAVLGILEALVLHQPFPWGRRVVEGREMYTNANVLLGNGFQRVEGTLGHAIPFATLLTVAACLLVRTWSVRGPHLRWIAMSLCVAGLVLSGSRTGVLGLGLCFLLLILTSRSTGRGLRVVTVTCTLAGATALFWNDVRDIVARTIETGSYTNRSSALDSVPGLVARPFREALLGSGWGSELDLYARGLLPQNGFTIVDNQFVTTLATTGVVGAGLLTLLFLTSFVAGDRTRRALLVLLVVMVFSFDFVAWASIGTLCFLCLCTPWQTAAPSPGQSERAVPSGPCPSPGRRIEVAAAK</sequence>
<feature type="transmembrane region" description="Helical" evidence="6">
    <location>
        <begin position="218"/>
        <end position="251"/>
    </location>
</feature>
<dbReference type="InterPro" id="IPR007016">
    <property type="entry name" value="O-antigen_ligase-rel_domated"/>
</dbReference>
<evidence type="ECO:0000256" key="2">
    <source>
        <dbReference type="ARBA" id="ARBA00022692"/>
    </source>
</evidence>
<comment type="caution">
    <text evidence="8">The sequence shown here is derived from an EMBL/GenBank/DDBJ whole genome shotgun (WGS) entry which is preliminary data.</text>
</comment>
<name>A0ABP8W1K8_9MICO</name>
<dbReference type="EMBL" id="BAABLM010000005">
    <property type="protein sequence ID" value="GAA4678834.1"/>
    <property type="molecule type" value="Genomic_DNA"/>
</dbReference>
<evidence type="ECO:0000313" key="8">
    <source>
        <dbReference type="EMBL" id="GAA4678834.1"/>
    </source>
</evidence>
<dbReference type="Pfam" id="PF04932">
    <property type="entry name" value="Wzy_C"/>
    <property type="match status" value="1"/>
</dbReference>
<feature type="domain" description="O-antigen ligase-related" evidence="7">
    <location>
        <begin position="222"/>
        <end position="359"/>
    </location>
</feature>
<evidence type="ECO:0000259" key="7">
    <source>
        <dbReference type="Pfam" id="PF04932"/>
    </source>
</evidence>
<feature type="transmembrane region" description="Helical" evidence="6">
    <location>
        <begin position="376"/>
        <end position="396"/>
    </location>
</feature>
<dbReference type="InterPro" id="IPR051533">
    <property type="entry name" value="WaaL-like"/>
</dbReference>
<evidence type="ECO:0000256" key="4">
    <source>
        <dbReference type="ARBA" id="ARBA00023136"/>
    </source>
</evidence>
<keyword evidence="2 6" id="KW-0812">Transmembrane</keyword>
<feature type="transmembrane region" description="Helical" evidence="6">
    <location>
        <begin position="258"/>
        <end position="277"/>
    </location>
</feature>
<feature type="transmembrane region" description="Helical" evidence="6">
    <location>
        <begin position="193"/>
        <end position="212"/>
    </location>
</feature>
<evidence type="ECO:0000256" key="1">
    <source>
        <dbReference type="ARBA" id="ARBA00004141"/>
    </source>
</evidence>
<dbReference type="PANTHER" id="PTHR37422">
    <property type="entry name" value="TEICHURONIC ACID BIOSYNTHESIS PROTEIN TUAE"/>
    <property type="match status" value="1"/>
</dbReference>
<protein>
    <recommendedName>
        <fullName evidence="7">O-antigen ligase-related domain-containing protein</fullName>
    </recommendedName>
</protein>
<organism evidence="8 9">
    <name type="scientific">Frondihabitans cladoniiphilus</name>
    <dbReference type="NCBI Taxonomy" id="715785"/>
    <lineage>
        <taxon>Bacteria</taxon>
        <taxon>Bacillati</taxon>
        <taxon>Actinomycetota</taxon>
        <taxon>Actinomycetes</taxon>
        <taxon>Micrococcales</taxon>
        <taxon>Microbacteriaceae</taxon>
        <taxon>Frondihabitans</taxon>
    </lineage>
</organism>
<accession>A0ABP8W1K8</accession>
<evidence type="ECO:0000313" key="9">
    <source>
        <dbReference type="Proteomes" id="UP001501295"/>
    </source>
</evidence>
<keyword evidence="3 6" id="KW-1133">Transmembrane helix</keyword>
<feature type="transmembrane region" description="Helical" evidence="6">
    <location>
        <begin position="30"/>
        <end position="48"/>
    </location>
</feature>
<feature type="transmembrane region" description="Helical" evidence="6">
    <location>
        <begin position="6"/>
        <end position="23"/>
    </location>
</feature>
<evidence type="ECO:0000256" key="6">
    <source>
        <dbReference type="SAM" id="Phobius"/>
    </source>
</evidence>